<keyword evidence="10" id="KW-0325">Glycoprotein</keyword>
<accession>A0A2G5T0R6</accession>
<dbReference type="PANTHER" id="PTHR11690:SF284">
    <property type="entry name" value="ACID-SENSING ION CHANNEL 1"/>
    <property type="match status" value="1"/>
</dbReference>
<name>A0A2G5T0R6_9PELO</name>
<dbReference type="Proteomes" id="UP000230233">
    <property type="component" value="Chromosome X"/>
</dbReference>
<evidence type="ECO:0000313" key="15">
    <source>
        <dbReference type="EMBL" id="PIC20860.1"/>
    </source>
</evidence>
<evidence type="ECO:0000256" key="4">
    <source>
        <dbReference type="ARBA" id="ARBA00022461"/>
    </source>
</evidence>
<comment type="subcellular location">
    <subcellularLocation>
        <location evidence="1">Membrane</location>
        <topology evidence="1">Multi-pass membrane protein</topology>
    </subcellularLocation>
</comment>
<evidence type="ECO:0000256" key="7">
    <source>
        <dbReference type="ARBA" id="ARBA00023053"/>
    </source>
</evidence>
<dbReference type="GO" id="GO:0015280">
    <property type="term" value="F:ligand-gated sodium channel activity"/>
    <property type="evidence" value="ECO:0007669"/>
    <property type="project" value="TreeGrafter"/>
</dbReference>
<comment type="similarity">
    <text evidence="2 13">Belongs to the amiloride-sensitive sodium channel (TC 1.A.6) family.</text>
</comment>
<organism evidence="15 16">
    <name type="scientific">Caenorhabditis nigoni</name>
    <dbReference type="NCBI Taxonomy" id="1611254"/>
    <lineage>
        <taxon>Eukaryota</taxon>
        <taxon>Metazoa</taxon>
        <taxon>Ecdysozoa</taxon>
        <taxon>Nematoda</taxon>
        <taxon>Chromadorea</taxon>
        <taxon>Rhabditida</taxon>
        <taxon>Rhabditina</taxon>
        <taxon>Rhabditomorpha</taxon>
        <taxon>Rhabditoidea</taxon>
        <taxon>Rhabditidae</taxon>
        <taxon>Peloderinae</taxon>
        <taxon>Caenorhabditis</taxon>
    </lineage>
</organism>
<dbReference type="InterPro" id="IPR001873">
    <property type="entry name" value="ENaC"/>
</dbReference>
<keyword evidence="11 13" id="KW-0739">Sodium transport</keyword>
<evidence type="ECO:0000256" key="14">
    <source>
        <dbReference type="SAM" id="Phobius"/>
    </source>
</evidence>
<keyword evidence="4 13" id="KW-0894">Sodium channel</keyword>
<keyword evidence="3 13" id="KW-0813">Transport</keyword>
<evidence type="ECO:0000256" key="5">
    <source>
        <dbReference type="ARBA" id="ARBA00022692"/>
    </source>
</evidence>
<dbReference type="GO" id="GO:0005886">
    <property type="term" value="C:plasma membrane"/>
    <property type="evidence" value="ECO:0007669"/>
    <property type="project" value="TreeGrafter"/>
</dbReference>
<evidence type="ECO:0000256" key="11">
    <source>
        <dbReference type="ARBA" id="ARBA00023201"/>
    </source>
</evidence>
<evidence type="ECO:0000256" key="6">
    <source>
        <dbReference type="ARBA" id="ARBA00022989"/>
    </source>
</evidence>
<protein>
    <submittedName>
        <fullName evidence="15">Uncharacterized protein</fullName>
    </submittedName>
</protein>
<feature type="transmembrane region" description="Helical" evidence="14">
    <location>
        <begin position="54"/>
        <end position="78"/>
    </location>
</feature>
<keyword evidence="5 13" id="KW-0812">Transmembrane</keyword>
<evidence type="ECO:0000256" key="8">
    <source>
        <dbReference type="ARBA" id="ARBA00023065"/>
    </source>
</evidence>
<evidence type="ECO:0000256" key="1">
    <source>
        <dbReference type="ARBA" id="ARBA00004141"/>
    </source>
</evidence>
<sequence length="488" mass="56671">MTETSICSSSDYNQDEEERIVLHVYDDESKEFTSLTTYHGMIRIYTSETWPSRIFWGVVVVTCVTLFMIQGGVLLEFYNSHPTATKIDEYELLQSYAPSISICPYGFKTNEKLFYLITEYDKTIDVPFNLWQNSSRSLLIQNSYNCDDVIDSITIGHDQILDFCSKSRSQVTDFGLCFTFEHWKDYETSSITVKLKSEFQKTYTAHIHEEPFEVSRLTTLAWLRPGTHAKLSFSIEEQHYMQQNDWGTCKVQNGEWYNHYGCLRECPLKSYRDSCGCNQFYDKSSETHCTIEEILHCSELKHTSCDCPVQCYSRNFKMQPVSLLKSAKNESSITFHINSRLLKSHQQYKRFKQIDLMSYIGGVMGLFLGMSCITLLEVFIYLFKTIFGTLNNNRHKEFVERLLSDDDGSVHGSHEEIIITQKIDKPKVTFETPIEVLRTPEPVSQISQAPRRFSLMPAMNNQLGVKVQFHRPNHTLKRNSIYLGNCDF</sequence>
<dbReference type="STRING" id="1611254.A0A2G5T0R6"/>
<dbReference type="Gene3D" id="1.10.287.770">
    <property type="entry name" value="YojJ-like"/>
    <property type="match status" value="1"/>
</dbReference>
<evidence type="ECO:0000256" key="12">
    <source>
        <dbReference type="ARBA" id="ARBA00023303"/>
    </source>
</evidence>
<comment type="caution">
    <text evidence="15">The sequence shown here is derived from an EMBL/GenBank/DDBJ whole genome shotgun (WGS) entry which is preliminary data.</text>
</comment>
<keyword evidence="16" id="KW-1185">Reference proteome</keyword>
<reference evidence="16" key="1">
    <citation type="submission" date="2017-10" db="EMBL/GenBank/DDBJ databases">
        <title>Rapid genome shrinkage in a self-fertile nematode reveals novel sperm competition proteins.</title>
        <authorList>
            <person name="Yin D."/>
            <person name="Schwarz E.M."/>
            <person name="Thomas C.G."/>
            <person name="Felde R.L."/>
            <person name="Korf I.F."/>
            <person name="Cutter A.D."/>
            <person name="Schartner C.M."/>
            <person name="Ralston E.J."/>
            <person name="Meyer B.J."/>
            <person name="Haag E.S."/>
        </authorList>
    </citation>
    <scope>NUCLEOTIDE SEQUENCE [LARGE SCALE GENOMIC DNA]</scope>
    <source>
        <strain evidence="16">JU1422</strain>
    </source>
</reference>
<proteinExistence type="inferred from homology"/>
<evidence type="ECO:0000256" key="9">
    <source>
        <dbReference type="ARBA" id="ARBA00023136"/>
    </source>
</evidence>
<feature type="transmembrane region" description="Helical" evidence="14">
    <location>
        <begin position="356"/>
        <end position="383"/>
    </location>
</feature>
<evidence type="ECO:0000313" key="16">
    <source>
        <dbReference type="Proteomes" id="UP000230233"/>
    </source>
</evidence>
<dbReference type="AlphaFoldDB" id="A0A2G5T0R6"/>
<dbReference type="EMBL" id="PDUG01000006">
    <property type="protein sequence ID" value="PIC20860.1"/>
    <property type="molecule type" value="Genomic_DNA"/>
</dbReference>
<dbReference type="PANTHER" id="PTHR11690">
    <property type="entry name" value="AMILORIDE-SENSITIVE SODIUM CHANNEL-RELATED"/>
    <property type="match status" value="1"/>
</dbReference>
<keyword evidence="6 14" id="KW-1133">Transmembrane helix</keyword>
<evidence type="ECO:0000256" key="10">
    <source>
        <dbReference type="ARBA" id="ARBA00023180"/>
    </source>
</evidence>
<keyword evidence="8 13" id="KW-0406">Ion transport</keyword>
<gene>
    <name evidence="15" type="primary">Cni-acd-3</name>
    <name evidence="15" type="synonym">Cnig_chr_X.g25906</name>
    <name evidence="15" type="ORF">B9Z55_025906</name>
</gene>
<dbReference type="Pfam" id="PF00858">
    <property type="entry name" value="ASC"/>
    <property type="match status" value="1"/>
</dbReference>
<dbReference type="OrthoDB" id="5874059at2759"/>
<keyword evidence="7" id="KW-0915">Sodium</keyword>
<evidence type="ECO:0000256" key="2">
    <source>
        <dbReference type="ARBA" id="ARBA00007193"/>
    </source>
</evidence>
<keyword evidence="12 13" id="KW-0407">Ion channel</keyword>
<keyword evidence="9 14" id="KW-0472">Membrane</keyword>
<evidence type="ECO:0000256" key="13">
    <source>
        <dbReference type="RuleBase" id="RU000679"/>
    </source>
</evidence>
<evidence type="ECO:0000256" key="3">
    <source>
        <dbReference type="ARBA" id="ARBA00022448"/>
    </source>
</evidence>